<keyword evidence="6" id="KW-0863">Zinc-finger</keyword>
<evidence type="ECO:0000256" key="7">
    <source>
        <dbReference type="ARBA" id="ARBA00022833"/>
    </source>
</evidence>
<dbReference type="PANTHER" id="PTHR13454:SF11">
    <property type="entry name" value="PROTEIN MCM10 HOMOLOG"/>
    <property type="match status" value="1"/>
</dbReference>
<dbReference type="SMART" id="SM01280">
    <property type="entry name" value="Mcm10"/>
    <property type="match status" value="1"/>
</dbReference>
<evidence type="ECO:0000256" key="1">
    <source>
        <dbReference type="ARBA" id="ARBA00004123"/>
    </source>
</evidence>
<comment type="similarity">
    <text evidence="2">Belongs to the MCM10 family.</text>
</comment>
<keyword evidence="12" id="KW-1185">Reference proteome</keyword>
<dbReference type="Pfam" id="PF22379">
    <property type="entry name" value="OB_MCM10"/>
    <property type="match status" value="1"/>
</dbReference>
<evidence type="ECO:0000256" key="9">
    <source>
        <dbReference type="SAM" id="MobiDB-lite"/>
    </source>
</evidence>
<feature type="compositionally biased region" description="Acidic residues" evidence="9">
    <location>
        <begin position="1"/>
        <end position="27"/>
    </location>
</feature>
<keyword evidence="8" id="KW-0539">Nucleus</keyword>
<dbReference type="GO" id="GO:0003688">
    <property type="term" value="F:DNA replication origin binding"/>
    <property type="evidence" value="ECO:0007669"/>
    <property type="project" value="TreeGrafter"/>
</dbReference>
<dbReference type="Pfam" id="PF09332">
    <property type="entry name" value="Mcm10"/>
    <property type="match status" value="1"/>
</dbReference>
<comment type="subcellular location">
    <subcellularLocation>
        <location evidence="1">Nucleus</location>
    </subcellularLocation>
</comment>
<keyword evidence="4" id="KW-0235">DNA replication</keyword>
<dbReference type="InterPro" id="IPR040184">
    <property type="entry name" value="Mcm10"/>
</dbReference>
<evidence type="ECO:0000313" key="11">
    <source>
        <dbReference type="EMBL" id="KAK0167856.1"/>
    </source>
</evidence>
<evidence type="ECO:0000256" key="5">
    <source>
        <dbReference type="ARBA" id="ARBA00022723"/>
    </source>
</evidence>
<feature type="region of interest" description="Disordered" evidence="9">
    <location>
        <begin position="537"/>
        <end position="578"/>
    </location>
</feature>
<feature type="compositionally biased region" description="Basic and acidic residues" evidence="9">
    <location>
        <begin position="550"/>
        <end position="574"/>
    </location>
</feature>
<organism evidence="11 12">
    <name type="scientific">Microctonus hyperodae</name>
    <name type="common">Parasitoid wasp</name>
    <dbReference type="NCBI Taxonomy" id="165561"/>
    <lineage>
        <taxon>Eukaryota</taxon>
        <taxon>Metazoa</taxon>
        <taxon>Ecdysozoa</taxon>
        <taxon>Arthropoda</taxon>
        <taxon>Hexapoda</taxon>
        <taxon>Insecta</taxon>
        <taxon>Pterygota</taxon>
        <taxon>Neoptera</taxon>
        <taxon>Endopterygota</taxon>
        <taxon>Hymenoptera</taxon>
        <taxon>Apocrita</taxon>
        <taxon>Ichneumonoidea</taxon>
        <taxon>Braconidae</taxon>
        <taxon>Euphorinae</taxon>
        <taxon>Microctonus</taxon>
    </lineage>
</organism>
<evidence type="ECO:0000256" key="8">
    <source>
        <dbReference type="ARBA" id="ARBA00023242"/>
    </source>
</evidence>
<dbReference type="AlphaFoldDB" id="A0AA39FE83"/>
<evidence type="ECO:0000256" key="4">
    <source>
        <dbReference type="ARBA" id="ARBA00022705"/>
    </source>
</evidence>
<keyword evidence="7" id="KW-0862">Zinc</keyword>
<dbReference type="InterPro" id="IPR056791">
    <property type="entry name" value="Znf_Mcm10_C"/>
</dbReference>
<dbReference type="GO" id="GO:0003697">
    <property type="term" value="F:single-stranded DNA binding"/>
    <property type="evidence" value="ECO:0007669"/>
    <property type="project" value="InterPro"/>
</dbReference>
<dbReference type="Pfam" id="PF24863">
    <property type="entry name" value="zf-CCCH_Mcm10"/>
    <property type="match status" value="1"/>
</dbReference>
<dbReference type="Pfam" id="PF09329">
    <property type="entry name" value="zf-primase"/>
    <property type="match status" value="1"/>
</dbReference>
<dbReference type="GO" id="GO:0008270">
    <property type="term" value="F:zinc ion binding"/>
    <property type="evidence" value="ECO:0007669"/>
    <property type="project" value="UniProtKB-KW"/>
</dbReference>
<evidence type="ECO:0000256" key="2">
    <source>
        <dbReference type="ARBA" id="ARBA00009679"/>
    </source>
</evidence>
<dbReference type="InterPro" id="IPR055065">
    <property type="entry name" value="OB_MCM10"/>
</dbReference>
<dbReference type="Gene3D" id="2.40.50.140">
    <property type="entry name" value="Nucleic acid-binding proteins"/>
    <property type="match status" value="1"/>
</dbReference>
<reference evidence="11" key="1">
    <citation type="journal article" date="2023" name="bioRxiv">
        <title>Scaffold-level genome assemblies of two parasitoid biocontrol wasps reveal the parthenogenesis mechanism and an associated novel virus.</title>
        <authorList>
            <person name="Inwood S."/>
            <person name="Skelly J."/>
            <person name="Guhlin J."/>
            <person name="Harrop T."/>
            <person name="Goldson S."/>
            <person name="Dearden P."/>
        </authorList>
    </citation>
    <scope>NUCLEOTIDE SEQUENCE</scope>
    <source>
        <strain evidence="11">Lincoln</strain>
        <tissue evidence="11">Whole body</tissue>
    </source>
</reference>
<dbReference type="InterPro" id="IPR015411">
    <property type="entry name" value="Rep_factor_Mcm10_C"/>
</dbReference>
<evidence type="ECO:0000259" key="10">
    <source>
        <dbReference type="SMART" id="SM01280"/>
    </source>
</evidence>
<proteinExistence type="inferred from homology"/>
<dbReference type="GO" id="GO:0043596">
    <property type="term" value="C:nuclear replication fork"/>
    <property type="evidence" value="ECO:0007669"/>
    <property type="project" value="TreeGrafter"/>
</dbReference>
<keyword evidence="5" id="KW-0479">Metal-binding</keyword>
<gene>
    <name evidence="11" type="ORF">PV327_001711</name>
</gene>
<name>A0AA39FE83_MICHY</name>
<dbReference type="GO" id="GO:0006270">
    <property type="term" value="P:DNA replication initiation"/>
    <property type="evidence" value="ECO:0007669"/>
    <property type="project" value="InterPro"/>
</dbReference>
<dbReference type="PANTHER" id="PTHR13454">
    <property type="entry name" value="PROTEIN MCM10 HOMOLOG"/>
    <property type="match status" value="1"/>
</dbReference>
<dbReference type="InterPro" id="IPR012340">
    <property type="entry name" value="NA-bd_OB-fold"/>
</dbReference>
<dbReference type="Proteomes" id="UP001168972">
    <property type="component" value="Unassembled WGS sequence"/>
</dbReference>
<protein>
    <recommendedName>
        <fullName evidence="3">Protein MCM10 homolog</fullName>
    </recommendedName>
</protein>
<evidence type="ECO:0000313" key="12">
    <source>
        <dbReference type="Proteomes" id="UP001168972"/>
    </source>
</evidence>
<sequence>MSENENDDCNVEDILGDLLANDDESDSNDQPPKTVLKELDFNFLDDVDNSTNKVTEVDHKKEIRLLNNDEDSSDEDDKKYFEDQKYSDAGREVKLLLKNQEFDKNESSISKESPVFKSSLMKNNSSSWDDVNEKVKNNTFAKSPKSSIIKCANNVKDKAKTGPLVEWLNKPSDIYTDPIFGLRIVTPLISSAELKERMRDRTAVTVSRIKQFISTQNLDNDWAISGVLIQRSPTKKSQNGSQYCIWTISDLSENVNKVSIFLFKNAYKLFWKTAEGSVVGILNPNILESRNDNVQATLSVDVAQKIMILGTSKDMGKCKSKKKNGDLCGNIVNINRCEYCIYHVKQEYNKASRRSDLQTDVNNRRFGNNLSAKPNSSVPGIYSQGNHHNMLAIPAKRNLKMEQKDSERLAMLKGVAPPSQKSLENKVELSKSKSCMVELTREQAKKDQDRLNKIKNWNLNKPLVNSPLNSETSTILSPLKPTSTAAIQEKKPANSLATLSIPRLSIGLQGDTIDFSTPIPKKRINAAKMNAINWIKQNGGIKQSNPNKIGESREKIEATSKRRRNDDDKEETPKAKKMNSMSDKFKELLEMESAHTDLIEKSQDNEKEKYFNKLEAKERMEEKMINTFKVECKAVKCLICRYTALSASDLCKEKKHPLRVFDAIKSFFKCSDCGNRTVSLDRIPSLSCNKCKSSNWVRAAMMDEKKMNISGAVLSIRGGEQKFMGSDVNDTNLNLLVPESDNN</sequence>
<evidence type="ECO:0000256" key="6">
    <source>
        <dbReference type="ARBA" id="ARBA00022771"/>
    </source>
</evidence>
<reference evidence="11" key="2">
    <citation type="submission" date="2023-03" db="EMBL/GenBank/DDBJ databases">
        <authorList>
            <person name="Inwood S.N."/>
            <person name="Skelly J.G."/>
            <person name="Guhlin J."/>
            <person name="Harrop T.W.R."/>
            <person name="Goldson S.G."/>
            <person name="Dearden P.K."/>
        </authorList>
    </citation>
    <scope>NUCLEOTIDE SEQUENCE</scope>
    <source>
        <strain evidence="11">Lincoln</strain>
        <tissue evidence="11">Whole body</tissue>
    </source>
</reference>
<dbReference type="EMBL" id="JAQQBR010001831">
    <property type="protein sequence ID" value="KAK0167856.1"/>
    <property type="molecule type" value="Genomic_DNA"/>
</dbReference>
<dbReference type="InterPro" id="IPR015408">
    <property type="entry name" value="Znf_Mcm10/DnaG"/>
</dbReference>
<dbReference type="FunFam" id="2.40.50.140:FF:000174">
    <property type="entry name" value="DNA replication licensing factor mcm10"/>
    <property type="match status" value="1"/>
</dbReference>
<comment type="caution">
    <text evidence="11">The sequence shown here is derived from an EMBL/GenBank/DDBJ whole genome shotgun (WGS) entry which is preliminary data.</text>
</comment>
<evidence type="ECO:0000256" key="3">
    <source>
        <dbReference type="ARBA" id="ARBA00017770"/>
    </source>
</evidence>
<accession>A0AA39FE83</accession>
<feature type="region of interest" description="Disordered" evidence="9">
    <location>
        <begin position="1"/>
        <end position="33"/>
    </location>
</feature>
<feature type="domain" description="Replication factor Mcm10 C-terminal" evidence="10">
    <location>
        <begin position="415"/>
        <end position="726"/>
    </location>
</feature>